<dbReference type="SMART" id="SM00490">
    <property type="entry name" value="HELICc"/>
    <property type="match status" value="1"/>
</dbReference>
<dbReference type="GO" id="GO:0005524">
    <property type="term" value="F:ATP binding"/>
    <property type="evidence" value="ECO:0007669"/>
    <property type="project" value="UniProtKB-KW"/>
</dbReference>
<dbReference type="InterPro" id="IPR001650">
    <property type="entry name" value="Helicase_C-like"/>
</dbReference>
<keyword evidence="3" id="KW-0547">Nucleotide-binding</keyword>
<feature type="compositionally biased region" description="Polar residues" evidence="9">
    <location>
        <begin position="549"/>
        <end position="560"/>
    </location>
</feature>
<dbReference type="EMBL" id="MU827331">
    <property type="protein sequence ID" value="KAJ7354905.1"/>
    <property type="molecule type" value="Genomic_DNA"/>
</dbReference>
<dbReference type="InterPro" id="IPR027417">
    <property type="entry name" value="P-loop_NTPase"/>
</dbReference>
<evidence type="ECO:0000256" key="7">
    <source>
        <dbReference type="ARBA" id="ARBA00023125"/>
    </source>
</evidence>
<dbReference type="InterPro" id="IPR049730">
    <property type="entry name" value="SNF2/RAD54-like_C"/>
</dbReference>
<evidence type="ECO:0000313" key="11">
    <source>
        <dbReference type="EMBL" id="KAJ7354905.1"/>
    </source>
</evidence>
<evidence type="ECO:0000256" key="9">
    <source>
        <dbReference type="SAM" id="MobiDB-lite"/>
    </source>
</evidence>
<proteinExistence type="inferred from homology"/>
<sequence length="641" mass="69336">MISDEYVLLHYFVGLDGNTSAQERERLINRFNAPENMDVLLFMLSTRAGCLGINLVGASRVVVFDASWNPCHDVQAVCRVYRYGQVKPVHIYRLISTGTMEKKIYDRQISKQGMANRIVDELNPEANFTKQEIMKLICEKEAVSPASDVSAAADQFSDPILVRLCRQCSPWMSKVPFKHDSLLVDRKELKLTKAEKREAKRGYEIEKRLAMQGNRYCPGVIQPVHNRNLQPYVPKPVYPVGSVAQQPHTSAANSAHHQPPQLLPSNMMHLPLASLIRAGVVTSLQGGAQSTQSVPLTHHSASSTSAPSQATQQASASSDDVVMIDLDELPSPTKPMQAPFSVSHLQPQANQPHMTNDLVRMARHAFPNVSPEFIGLLLNQGNAQGSQALNAHISQAPNAHGSQASSVRPQAGTQVLDVEDDSREENVASEDKTPSNSTSTTENSNSLRTLLGKSPSCPETANLPTPPMVQDPAAREPLDVSSSPTPPIAQDVAMASDKPENPAQQETAEVQSVPTPPIVQDLTMASDHPDKETAEVQSLPTPPIVQDVPAQQETPAVRSSPTPPIVQDESAASDQPAQQKIPEVRSSPTPPIAQELTALDGPINPTTEETPDLSTLPTPPTVKELHSSPSPQGEAGKESTS</sequence>
<evidence type="ECO:0000256" key="3">
    <source>
        <dbReference type="ARBA" id="ARBA00022741"/>
    </source>
</evidence>
<dbReference type="SUPFAM" id="SSF52540">
    <property type="entry name" value="P-loop containing nucleoside triphosphate hydrolases"/>
    <property type="match status" value="1"/>
</dbReference>
<dbReference type="PROSITE" id="PS51194">
    <property type="entry name" value="HELICASE_CTER"/>
    <property type="match status" value="1"/>
</dbReference>
<reference evidence="11" key="1">
    <citation type="submission" date="2023-01" db="EMBL/GenBank/DDBJ databases">
        <title>Genome assembly of the deep-sea coral Lophelia pertusa.</title>
        <authorList>
            <person name="Herrera S."/>
            <person name="Cordes E."/>
        </authorList>
    </citation>
    <scope>NUCLEOTIDE SEQUENCE</scope>
    <source>
        <strain evidence="11">USNM1676648</strain>
        <tissue evidence="11">Polyp</tissue>
    </source>
</reference>
<gene>
    <name evidence="11" type="ORF">OS493_029466</name>
</gene>
<evidence type="ECO:0000313" key="12">
    <source>
        <dbReference type="Proteomes" id="UP001163046"/>
    </source>
</evidence>
<protein>
    <recommendedName>
        <fullName evidence="10">Helicase C-terminal domain-containing protein</fullName>
    </recommendedName>
</protein>
<evidence type="ECO:0000259" key="10">
    <source>
        <dbReference type="PROSITE" id="PS51194"/>
    </source>
</evidence>
<feature type="compositionally biased region" description="Low complexity" evidence="9">
    <location>
        <begin position="300"/>
        <end position="318"/>
    </location>
</feature>
<feature type="compositionally biased region" description="Basic and acidic residues" evidence="9">
    <location>
        <begin position="424"/>
        <end position="433"/>
    </location>
</feature>
<keyword evidence="6" id="KW-0067">ATP-binding</keyword>
<comment type="similarity">
    <text evidence="2">Belongs to the SNF2/RAD54 helicase family.</text>
</comment>
<dbReference type="GO" id="GO:0004386">
    <property type="term" value="F:helicase activity"/>
    <property type="evidence" value="ECO:0007669"/>
    <property type="project" value="UniProtKB-KW"/>
</dbReference>
<keyword evidence="8" id="KW-0539">Nucleus</keyword>
<dbReference type="GO" id="GO:0016887">
    <property type="term" value="F:ATP hydrolysis activity"/>
    <property type="evidence" value="ECO:0007669"/>
    <property type="project" value="InterPro"/>
</dbReference>
<dbReference type="PANTHER" id="PTHR45797">
    <property type="entry name" value="RAD54-LIKE"/>
    <property type="match status" value="1"/>
</dbReference>
<dbReference type="CDD" id="cd18793">
    <property type="entry name" value="SF2_C_SNF"/>
    <property type="match status" value="1"/>
</dbReference>
<accession>A0A9W9YKA5</accession>
<dbReference type="AlphaFoldDB" id="A0A9W9YKA5"/>
<evidence type="ECO:0000256" key="6">
    <source>
        <dbReference type="ARBA" id="ARBA00022840"/>
    </source>
</evidence>
<feature type="region of interest" description="Disordered" evidence="9">
    <location>
        <begin position="417"/>
        <end position="641"/>
    </location>
</feature>
<dbReference type="GO" id="GO:0003677">
    <property type="term" value="F:DNA binding"/>
    <property type="evidence" value="ECO:0007669"/>
    <property type="project" value="UniProtKB-KW"/>
</dbReference>
<comment type="subcellular location">
    <subcellularLocation>
        <location evidence="1">Nucleus</location>
    </subcellularLocation>
</comment>
<organism evidence="11 12">
    <name type="scientific">Desmophyllum pertusum</name>
    <dbReference type="NCBI Taxonomy" id="174260"/>
    <lineage>
        <taxon>Eukaryota</taxon>
        <taxon>Metazoa</taxon>
        <taxon>Cnidaria</taxon>
        <taxon>Anthozoa</taxon>
        <taxon>Hexacorallia</taxon>
        <taxon>Scleractinia</taxon>
        <taxon>Caryophylliina</taxon>
        <taxon>Caryophylliidae</taxon>
        <taxon>Desmophyllum</taxon>
    </lineage>
</organism>
<feature type="region of interest" description="Disordered" evidence="9">
    <location>
        <begin position="290"/>
        <end position="318"/>
    </location>
</feature>
<keyword evidence="12" id="KW-1185">Reference proteome</keyword>
<comment type="caution">
    <text evidence="11">The sequence shown here is derived from an EMBL/GenBank/DDBJ whole genome shotgun (WGS) entry which is preliminary data.</text>
</comment>
<feature type="compositionally biased region" description="Polar residues" evidence="9">
    <location>
        <begin position="243"/>
        <end position="256"/>
    </location>
</feature>
<dbReference type="InterPro" id="IPR044574">
    <property type="entry name" value="ARIP4-like"/>
</dbReference>
<feature type="compositionally biased region" description="Low complexity" evidence="9">
    <location>
        <begin position="434"/>
        <end position="451"/>
    </location>
</feature>
<dbReference type="PANTHER" id="PTHR45797:SF1">
    <property type="entry name" value="HELICASE ARIP4"/>
    <property type="match status" value="1"/>
</dbReference>
<feature type="region of interest" description="Disordered" evidence="9">
    <location>
        <begin position="240"/>
        <end position="265"/>
    </location>
</feature>
<feature type="compositionally biased region" description="Low complexity" evidence="9">
    <location>
        <begin position="605"/>
        <end position="616"/>
    </location>
</feature>
<evidence type="ECO:0000256" key="1">
    <source>
        <dbReference type="ARBA" id="ARBA00004123"/>
    </source>
</evidence>
<dbReference type="GO" id="GO:0005634">
    <property type="term" value="C:nucleus"/>
    <property type="evidence" value="ECO:0007669"/>
    <property type="project" value="UniProtKB-SubCell"/>
</dbReference>
<feature type="compositionally biased region" description="Polar residues" evidence="9">
    <location>
        <begin position="502"/>
        <end position="513"/>
    </location>
</feature>
<keyword evidence="4" id="KW-0378">Hydrolase</keyword>
<evidence type="ECO:0000256" key="4">
    <source>
        <dbReference type="ARBA" id="ARBA00022801"/>
    </source>
</evidence>
<dbReference type="OrthoDB" id="5988698at2759"/>
<keyword evidence="5" id="KW-0347">Helicase</keyword>
<keyword evidence="7" id="KW-0238">DNA-binding</keyword>
<name>A0A9W9YKA5_9CNID</name>
<evidence type="ECO:0000256" key="8">
    <source>
        <dbReference type="ARBA" id="ARBA00023242"/>
    </source>
</evidence>
<evidence type="ECO:0000256" key="2">
    <source>
        <dbReference type="ARBA" id="ARBA00007025"/>
    </source>
</evidence>
<feature type="domain" description="Helicase C-terminal" evidence="10">
    <location>
        <begin position="1"/>
        <end position="137"/>
    </location>
</feature>
<dbReference type="Gene3D" id="3.40.50.300">
    <property type="entry name" value="P-loop containing nucleotide triphosphate hydrolases"/>
    <property type="match status" value="1"/>
</dbReference>
<dbReference type="Proteomes" id="UP001163046">
    <property type="component" value="Unassembled WGS sequence"/>
</dbReference>
<evidence type="ECO:0000256" key="5">
    <source>
        <dbReference type="ARBA" id="ARBA00022806"/>
    </source>
</evidence>
<dbReference type="Pfam" id="PF00271">
    <property type="entry name" value="Helicase_C"/>
    <property type="match status" value="1"/>
</dbReference>